<sequence length="286" mass="32251">MGTHRVLVFPLQGPNLQRCFSSMSLASRMSIAEQVLKALESLHDGNIVHRGLSSFPLPFCISSQISIDLSDKNIICGMQPMSHINTATKYQSLGRPRKTLVQPHTNWTGEIVLPMQVPANLLTGSVYLGDFGISIRAGTQVECKQQTPSCWCAPERFHNVNPTAASDMWSFMCIFAKLYLGALPLSPYGEPLAEMVKIFGSLPQRWKGYFCYPQRANSSWYDPRTTPETSLDALIARVRPDVDSTERSYVAHVLRKGFAYEPDERITARQLLQDAYFQNILRRYIN</sequence>
<proteinExistence type="predicted"/>
<dbReference type="Proteomes" id="UP000799755">
    <property type="component" value="Unassembled WGS sequence"/>
</dbReference>
<organism evidence="1 2">
    <name type="scientific">Lindgomyces ingoldianus</name>
    <dbReference type="NCBI Taxonomy" id="673940"/>
    <lineage>
        <taxon>Eukaryota</taxon>
        <taxon>Fungi</taxon>
        <taxon>Dikarya</taxon>
        <taxon>Ascomycota</taxon>
        <taxon>Pezizomycotina</taxon>
        <taxon>Dothideomycetes</taxon>
        <taxon>Pleosporomycetidae</taxon>
        <taxon>Pleosporales</taxon>
        <taxon>Lindgomycetaceae</taxon>
        <taxon>Lindgomyces</taxon>
    </lineage>
</organism>
<evidence type="ECO:0000313" key="1">
    <source>
        <dbReference type="EMBL" id="KAF2467488.1"/>
    </source>
</evidence>
<accession>A0ACB6QKH2</accession>
<evidence type="ECO:0000313" key="2">
    <source>
        <dbReference type="Proteomes" id="UP000799755"/>
    </source>
</evidence>
<comment type="caution">
    <text evidence="1">The sequence shown here is derived from an EMBL/GenBank/DDBJ whole genome shotgun (WGS) entry which is preliminary data.</text>
</comment>
<gene>
    <name evidence="1" type="ORF">BDR25DRAFT_395258</name>
</gene>
<reference evidence="1" key="1">
    <citation type="journal article" date="2020" name="Stud. Mycol.">
        <title>101 Dothideomycetes genomes: a test case for predicting lifestyles and emergence of pathogens.</title>
        <authorList>
            <person name="Haridas S."/>
            <person name="Albert R."/>
            <person name="Binder M."/>
            <person name="Bloem J."/>
            <person name="Labutti K."/>
            <person name="Salamov A."/>
            <person name="Andreopoulos B."/>
            <person name="Baker S."/>
            <person name="Barry K."/>
            <person name="Bills G."/>
            <person name="Bluhm B."/>
            <person name="Cannon C."/>
            <person name="Castanera R."/>
            <person name="Culley D."/>
            <person name="Daum C."/>
            <person name="Ezra D."/>
            <person name="Gonzalez J."/>
            <person name="Henrissat B."/>
            <person name="Kuo A."/>
            <person name="Liang C."/>
            <person name="Lipzen A."/>
            <person name="Lutzoni F."/>
            <person name="Magnuson J."/>
            <person name="Mondo S."/>
            <person name="Nolan M."/>
            <person name="Ohm R."/>
            <person name="Pangilinan J."/>
            <person name="Park H.-J."/>
            <person name="Ramirez L."/>
            <person name="Alfaro M."/>
            <person name="Sun H."/>
            <person name="Tritt A."/>
            <person name="Yoshinaga Y."/>
            <person name="Zwiers L.-H."/>
            <person name="Turgeon B."/>
            <person name="Goodwin S."/>
            <person name="Spatafora J."/>
            <person name="Crous P."/>
            <person name="Grigoriev I."/>
        </authorList>
    </citation>
    <scope>NUCLEOTIDE SEQUENCE</scope>
    <source>
        <strain evidence="1">ATCC 200398</strain>
    </source>
</reference>
<protein>
    <submittedName>
        <fullName evidence="1">Kinase-like protein</fullName>
    </submittedName>
</protein>
<dbReference type="EMBL" id="MU003520">
    <property type="protein sequence ID" value="KAF2467488.1"/>
    <property type="molecule type" value="Genomic_DNA"/>
</dbReference>
<name>A0ACB6QKH2_9PLEO</name>
<keyword evidence="2" id="KW-1185">Reference proteome</keyword>